<dbReference type="AlphaFoldDB" id="A0A4R6XL95"/>
<reference evidence="1 2" key="1">
    <citation type="submission" date="2019-03" db="EMBL/GenBank/DDBJ databases">
        <title>Genomic Encyclopedia of Type Strains, Phase IV (KMG-IV): sequencing the most valuable type-strain genomes for metagenomic binning, comparative biology and taxonomic classification.</title>
        <authorList>
            <person name="Goeker M."/>
        </authorList>
    </citation>
    <scope>NUCLEOTIDE SEQUENCE [LARGE SCALE GENOMIC DNA]</scope>
    <source>
        <strain evidence="1 2">DSM 25488</strain>
    </source>
</reference>
<dbReference type="SUPFAM" id="SSF52317">
    <property type="entry name" value="Class I glutamine amidotransferase-like"/>
    <property type="match status" value="1"/>
</dbReference>
<proteinExistence type="predicted"/>
<comment type="caution">
    <text evidence="1">The sequence shown here is derived from an EMBL/GenBank/DDBJ whole genome shotgun (WGS) entry which is preliminary data.</text>
</comment>
<dbReference type="RefSeq" id="WP_099018227.1">
    <property type="nucleotide sequence ID" value="NZ_NIHB01000001.1"/>
</dbReference>
<evidence type="ECO:0000313" key="1">
    <source>
        <dbReference type="EMBL" id="TDR20372.1"/>
    </source>
</evidence>
<name>A0A4R6XL95_9GAMM</name>
<accession>A0A4R6XL95</accession>
<dbReference type="Proteomes" id="UP000295724">
    <property type="component" value="Unassembled WGS sequence"/>
</dbReference>
<evidence type="ECO:0008006" key="3">
    <source>
        <dbReference type="Google" id="ProtNLM"/>
    </source>
</evidence>
<dbReference type="InterPro" id="IPR029062">
    <property type="entry name" value="Class_I_gatase-like"/>
</dbReference>
<gene>
    <name evidence="1" type="ORF">C8D91_1344</name>
</gene>
<evidence type="ECO:0000313" key="2">
    <source>
        <dbReference type="Proteomes" id="UP000295724"/>
    </source>
</evidence>
<sequence length="287" mass="31219">MSQAQTLPVHDPIDVLIVSDEVNPHGLGDADLMQPGDLSSALNSAATLNTNTITEVATNDIEQATALLSLASSDANRPEVLIYFAHRIPNNGNNASGRQAAFVSAVEQFLQTGGGVISFHHGIYMTTGKQAIQDLLGSEATGAVPWDTVNGQDVIFVGGDHFIGSHQINYTGTTTYDNPSHGIALNNYPYFNNTPDERYPQMDFNLGATSCDIENLFESNYPDNGNQHLLGYTLQCPDWLSKVVVYQPGEYQPNATTGNNFQILLNAIYHVTAYRWDVIFTAGFETN</sequence>
<dbReference type="EMBL" id="SNZB01000003">
    <property type="protein sequence ID" value="TDR20372.1"/>
    <property type="molecule type" value="Genomic_DNA"/>
</dbReference>
<dbReference type="OrthoDB" id="7060108at2"/>
<organism evidence="1 2">
    <name type="scientific">Marinicella litoralis</name>
    <dbReference type="NCBI Taxonomy" id="644220"/>
    <lineage>
        <taxon>Bacteria</taxon>
        <taxon>Pseudomonadati</taxon>
        <taxon>Pseudomonadota</taxon>
        <taxon>Gammaproteobacteria</taxon>
        <taxon>Lysobacterales</taxon>
        <taxon>Marinicellaceae</taxon>
        <taxon>Marinicella</taxon>
    </lineage>
</organism>
<dbReference type="Gene3D" id="3.40.50.880">
    <property type="match status" value="1"/>
</dbReference>
<keyword evidence="2" id="KW-1185">Reference proteome</keyword>
<protein>
    <recommendedName>
        <fullName evidence="3">ThuA-like domain-containing protein</fullName>
    </recommendedName>
</protein>